<proteinExistence type="predicted"/>
<evidence type="ECO:0000313" key="2">
    <source>
        <dbReference type="Proteomes" id="UP000609064"/>
    </source>
</evidence>
<evidence type="ECO:0000313" key="1">
    <source>
        <dbReference type="EMBL" id="GGD83429.1"/>
    </source>
</evidence>
<reference evidence="1" key="2">
    <citation type="submission" date="2020-09" db="EMBL/GenBank/DDBJ databases">
        <authorList>
            <person name="Sun Q."/>
            <person name="Zhou Y."/>
        </authorList>
    </citation>
    <scope>NUCLEOTIDE SEQUENCE</scope>
    <source>
        <strain evidence="1">CGMCC 1.15958</strain>
    </source>
</reference>
<sequence>MTQITLKIDDSIVETLGRQQIETKIGEWLKELKRKIDLQEAAEELDGLQLSNDPSWQVARNLAWDTYKHNFDTEAQ</sequence>
<reference evidence="1" key="1">
    <citation type="journal article" date="2014" name="Int. J. Syst. Evol. Microbiol.">
        <title>Complete genome sequence of Corynebacterium casei LMG S-19264T (=DSM 44701T), isolated from a smear-ripened cheese.</title>
        <authorList>
            <consortium name="US DOE Joint Genome Institute (JGI-PGF)"/>
            <person name="Walter F."/>
            <person name="Albersmeier A."/>
            <person name="Kalinowski J."/>
            <person name="Ruckert C."/>
        </authorList>
    </citation>
    <scope>NUCLEOTIDE SEQUENCE</scope>
    <source>
        <strain evidence="1">CGMCC 1.15958</strain>
    </source>
</reference>
<gene>
    <name evidence="1" type="ORF">GCM10011514_54350</name>
</gene>
<dbReference type="AlphaFoldDB" id="A0A916ZAT9"/>
<organism evidence="1 2">
    <name type="scientific">Emticicia aquatilis</name>
    <dbReference type="NCBI Taxonomy" id="1537369"/>
    <lineage>
        <taxon>Bacteria</taxon>
        <taxon>Pseudomonadati</taxon>
        <taxon>Bacteroidota</taxon>
        <taxon>Cytophagia</taxon>
        <taxon>Cytophagales</taxon>
        <taxon>Leadbetterellaceae</taxon>
        <taxon>Emticicia</taxon>
    </lineage>
</organism>
<dbReference type="RefSeq" id="WP_188771534.1">
    <property type="nucleotide sequence ID" value="NZ_BMKK01000024.1"/>
</dbReference>
<comment type="caution">
    <text evidence="1">The sequence shown here is derived from an EMBL/GenBank/DDBJ whole genome shotgun (WGS) entry which is preliminary data.</text>
</comment>
<name>A0A916ZAT9_9BACT</name>
<accession>A0A916ZAT9</accession>
<protein>
    <submittedName>
        <fullName evidence="1">Uncharacterized protein</fullName>
    </submittedName>
</protein>
<keyword evidence="2" id="KW-1185">Reference proteome</keyword>
<dbReference type="EMBL" id="BMKK01000024">
    <property type="protein sequence ID" value="GGD83429.1"/>
    <property type="molecule type" value="Genomic_DNA"/>
</dbReference>
<dbReference type="Proteomes" id="UP000609064">
    <property type="component" value="Unassembled WGS sequence"/>
</dbReference>